<evidence type="ECO:0000313" key="2">
    <source>
        <dbReference type="EMBL" id="KKN62650.1"/>
    </source>
</evidence>
<dbReference type="InterPro" id="IPR036366">
    <property type="entry name" value="PGBDSf"/>
</dbReference>
<accession>A0A0F9S1N0</accession>
<sequence>MSRNLKIIFFGIIFLTLPVFVSAISLGEKTDFFVDPTYDLSQREKISATLERIGQRAYFYIDEQWWETLNYQEKQEINQALRNLDYEFYYKIYPILTSNFGSEWKPGIDKVATITILIHPMIKEAGGYFNSSDEYPRLQISTSNEREMVYLNANHITESLAKSYLAHEFTHLITFNQKERIYGVKEEVWLNEARAEYTSTLVGYDSEYEGSNLQRRVDIFLEKPTDSITEWQNKKADYGAINLFTQYLVDHYGVEILADSLKSENIGIESLNEALEKNGFEEDFSQIFTDWTIAVLANDCSLGEKYCYKNKNLKDLRIIPSINFLPLRGESTLGVNQTTKNWSGNWFKFIGGKEGILKIEFIGNPENLFKIPYLSKNIPGEYSLDFFQLDEYQRGEILVSGFGTEINSVTIIPTVQSKISGFLDQEPAFPFFWSASTIAVEEKEEPVSKYLEKPISEMLKQEILVKISEIEELLNQLKAQLTRIEEGEGTESVSVSCQRFEENLFYGLRNDNRVKCLQEFLKDQGTEIYPEGLISGNFLSLTKASVIRFQEKYAQDILAPWELTEGTGYVGETTRAKINEILRR</sequence>
<reference evidence="2" key="1">
    <citation type="journal article" date="2015" name="Nature">
        <title>Complex archaea that bridge the gap between prokaryotes and eukaryotes.</title>
        <authorList>
            <person name="Spang A."/>
            <person name="Saw J.H."/>
            <person name="Jorgensen S.L."/>
            <person name="Zaremba-Niedzwiedzka K."/>
            <person name="Martijn J."/>
            <person name="Lind A.E."/>
            <person name="van Eijk R."/>
            <person name="Schleper C."/>
            <person name="Guy L."/>
            <person name="Ettema T.J."/>
        </authorList>
    </citation>
    <scope>NUCLEOTIDE SEQUENCE</scope>
</reference>
<dbReference type="AlphaFoldDB" id="A0A0F9S1N0"/>
<keyword evidence="1" id="KW-0175">Coiled coil</keyword>
<comment type="caution">
    <text evidence="2">The sequence shown here is derived from an EMBL/GenBank/DDBJ whole genome shotgun (WGS) entry which is preliminary data.</text>
</comment>
<feature type="coiled-coil region" evidence="1">
    <location>
        <begin position="460"/>
        <end position="490"/>
    </location>
</feature>
<gene>
    <name evidence="2" type="ORF">LCGC14_0509930</name>
</gene>
<proteinExistence type="predicted"/>
<evidence type="ECO:0000256" key="1">
    <source>
        <dbReference type="SAM" id="Coils"/>
    </source>
</evidence>
<evidence type="ECO:0008006" key="3">
    <source>
        <dbReference type="Google" id="ProtNLM"/>
    </source>
</evidence>
<dbReference type="EMBL" id="LAZR01000617">
    <property type="protein sequence ID" value="KKN62650.1"/>
    <property type="molecule type" value="Genomic_DNA"/>
</dbReference>
<protein>
    <recommendedName>
        <fullName evidence="3">Peptidoglycan binding-like domain-containing protein</fullName>
    </recommendedName>
</protein>
<dbReference type="Gene3D" id="1.10.101.10">
    <property type="entry name" value="PGBD-like superfamily/PGBD"/>
    <property type="match status" value="1"/>
</dbReference>
<name>A0A0F9S1N0_9ZZZZ</name>
<organism evidence="2">
    <name type="scientific">marine sediment metagenome</name>
    <dbReference type="NCBI Taxonomy" id="412755"/>
    <lineage>
        <taxon>unclassified sequences</taxon>
        <taxon>metagenomes</taxon>
        <taxon>ecological metagenomes</taxon>
    </lineage>
</organism>